<feature type="domain" description="TrfB transcriptional repressor protein" evidence="3">
    <location>
        <begin position="35"/>
        <end position="117"/>
    </location>
</feature>
<protein>
    <recommendedName>
        <fullName evidence="3">TrfB transcriptional repressor protein domain-containing protein</fullName>
    </recommendedName>
</protein>
<organism evidence="4 5">
    <name type="scientific">Exilibacterium tricleocarpae</name>
    <dbReference type="NCBI Taxonomy" id="2591008"/>
    <lineage>
        <taxon>Bacteria</taxon>
        <taxon>Pseudomonadati</taxon>
        <taxon>Pseudomonadota</taxon>
        <taxon>Gammaproteobacteria</taxon>
        <taxon>Cellvibrionales</taxon>
        <taxon>Cellvibrionaceae</taxon>
        <taxon>Exilibacterium</taxon>
    </lineage>
</organism>
<evidence type="ECO:0000259" key="3">
    <source>
        <dbReference type="Pfam" id="PF16509"/>
    </source>
</evidence>
<dbReference type="InterPro" id="IPR032428">
    <property type="entry name" value="TrfB"/>
</dbReference>
<name>A0A545TLL4_9GAMM</name>
<evidence type="ECO:0000313" key="5">
    <source>
        <dbReference type="Proteomes" id="UP000319732"/>
    </source>
</evidence>
<keyword evidence="5" id="KW-1185">Reference proteome</keyword>
<evidence type="ECO:0000256" key="1">
    <source>
        <dbReference type="ARBA" id="ARBA00023015"/>
    </source>
</evidence>
<dbReference type="AlphaFoldDB" id="A0A545TLL4"/>
<dbReference type="Pfam" id="PF16509">
    <property type="entry name" value="KORA"/>
    <property type="match status" value="1"/>
</dbReference>
<sequence length="150" mass="17429">MTENYIWECKGPKGTLESMVTETLKPTNQEDKLKLTTHQFDIAVVEMPRLSEKMREAMWRVVVNGDSQREVAVSMDLYQNHLNTNINNLRAIYLAKVEENGFVSREMLVPVHLAQAIEDIEVSTTRHLLEYQQIQRKLKQQPDSEPEQSD</sequence>
<comment type="caution">
    <text evidence="4">The sequence shown here is derived from an EMBL/GenBank/DDBJ whole genome shotgun (WGS) entry which is preliminary data.</text>
</comment>
<evidence type="ECO:0000256" key="2">
    <source>
        <dbReference type="ARBA" id="ARBA00023163"/>
    </source>
</evidence>
<dbReference type="RefSeq" id="WP_142904902.1">
    <property type="nucleotide sequence ID" value="NZ_ML660094.1"/>
</dbReference>
<dbReference type="Gene3D" id="1.10.10.2690">
    <property type="match status" value="1"/>
</dbReference>
<keyword evidence="1" id="KW-0805">Transcription regulation</keyword>
<dbReference type="Proteomes" id="UP000319732">
    <property type="component" value="Unassembled WGS sequence"/>
</dbReference>
<keyword evidence="2" id="KW-0804">Transcription</keyword>
<evidence type="ECO:0000313" key="4">
    <source>
        <dbReference type="EMBL" id="TQV78123.1"/>
    </source>
</evidence>
<dbReference type="EMBL" id="VHSG01000013">
    <property type="protein sequence ID" value="TQV78123.1"/>
    <property type="molecule type" value="Genomic_DNA"/>
</dbReference>
<gene>
    <name evidence="4" type="ORF">FKG94_13675</name>
</gene>
<accession>A0A545TLL4</accession>
<reference evidence="4 5" key="1">
    <citation type="submission" date="2019-06" db="EMBL/GenBank/DDBJ databases">
        <title>Whole genome sequence for Cellvibrionaceae sp. R142.</title>
        <authorList>
            <person name="Wang G."/>
        </authorList>
    </citation>
    <scope>NUCLEOTIDE SEQUENCE [LARGE SCALE GENOMIC DNA]</scope>
    <source>
        <strain evidence="4 5">R142</strain>
    </source>
</reference>
<proteinExistence type="predicted"/>
<dbReference type="InterPro" id="IPR053721">
    <property type="entry name" value="Fimbrial_Adhesin_Reg"/>
</dbReference>